<feature type="region of interest" description="Disordered" evidence="6">
    <location>
        <begin position="177"/>
        <end position="654"/>
    </location>
</feature>
<evidence type="ECO:0000256" key="4">
    <source>
        <dbReference type="ARBA" id="ARBA00023110"/>
    </source>
</evidence>
<proteinExistence type="inferred from homology"/>
<feature type="compositionally biased region" description="Basic and acidic residues" evidence="6">
    <location>
        <begin position="420"/>
        <end position="429"/>
    </location>
</feature>
<feature type="compositionally biased region" description="Basic and acidic residues" evidence="6">
    <location>
        <begin position="569"/>
        <end position="600"/>
    </location>
</feature>
<dbReference type="InterPro" id="IPR020892">
    <property type="entry name" value="Cyclophilin-type_PPIase_CS"/>
</dbReference>
<dbReference type="PROSITE" id="PS00170">
    <property type="entry name" value="CSA_PPIASE_1"/>
    <property type="match status" value="1"/>
</dbReference>
<keyword evidence="5" id="KW-0413">Isomerase</keyword>
<comment type="catalytic activity">
    <reaction evidence="1">
        <text>[protein]-peptidylproline (omega=180) = [protein]-peptidylproline (omega=0)</text>
        <dbReference type="Rhea" id="RHEA:16237"/>
        <dbReference type="Rhea" id="RHEA-COMP:10747"/>
        <dbReference type="Rhea" id="RHEA-COMP:10748"/>
        <dbReference type="ChEBI" id="CHEBI:83833"/>
        <dbReference type="ChEBI" id="CHEBI:83834"/>
        <dbReference type="EC" id="5.2.1.8"/>
    </reaction>
</comment>
<evidence type="ECO:0000256" key="6">
    <source>
        <dbReference type="SAM" id="MobiDB-lite"/>
    </source>
</evidence>
<dbReference type="EC" id="5.2.1.8" evidence="3"/>
<feature type="compositionally biased region" description="Basic and acidic residues" evidence="6">
    <location>
        <begin position="445"/>
        <end position="461"/>
    </location>
</feature>
<feature type="compositionally biased region" description="Basic residues" evidence="6">
    <location>
        <begin position="262"/>
        <end position="299"/>
    </location>
</feature>
<dbReference type="GeneID" id="109714868"/>
<feature type="compositionally biased region" description="Basic and acidic residues" evidence="6">
    <location>
        <begin position="381"/>
        <end position="402"/>
    </location>
</feature>
<dbReference type="GO" id="GO:0016018">
    <property type="term" value="F:cyclosporin A binding"/>
    <property type="evidence" value="ECO:0007669"/>
    <property type="project" value="TreeGrafter"/>
</dbReference>
<name>A0A6P5FHV2_ANACO</name>
<dbReference type="Proteomes" id="UP000515123">
    <property type="component" value="Linkage group 9"/>
</dbReference>
<dbReference type="FunFam" id="2.40.100.10:FF:000022">
    <property type="entry name" value="Peptidyl-prolyl cis-trans isomerase CYP95"/>
    <property type="match status" value="1"/>
</dbReference>
<evidence type="ECO:0000256" key="2">
    <source>
        <dbReference type="ARBA" id="ARBA00007365"/>
    </source>
</evidence>
<protein>
    <recommendedName>
        <fullName evidence="3">peptidylprolyl isomerase</fullName>
        <ecNumber evidence="3">5.2.1.8</ecNumber>
    </recommendedName>
</protein>
<evidence type="ECO:0000256" key="3">
    <source>
        <dbReference type="ARBA" id="ARBA00013194"/>
    </source>
</evidence>
<dbReference type="RefSeq" id="XP_020095177.1">
    <property type="nucleotide sequence ID" value="XM_020239588.1"/>
</dbReference>
<keyword evidence="8" id="KW-1185">Reference proteome</keyword>
<reference evidence="9 10" key="2">
    <citation type="submission" date="2025-04" db="UniProtKB">
        <authorList>
            <consortium name="RefSeq"/>
        </authorList>
    </citation>
    <scope>IDENTIFICATION</scope>
    <source>
        <tissue evidence="9 10">Leaf</tissue>
    </source>
</reference>
<evidence type="ECO:0000313" key="8">
    <source>
        <dbReference type="Proteomes" id="UP000515123"/>
    </source>
</evidence>
<feature type="compositionally biased region" description="Basic and acidic residues" evidence="6">
    <location>
        <begin position="185"/>
        <end position="214"/>
    </location>
</feature>
<feature type="compositionally biased region" description="Low complexity" evidence="6">
    <location>
        <begin position="606"/>
        <end position="617"/>
    </location>
</feature>
<dbReference type="GO" id="GO:0003755">
    <property type="term" value="F:peptidyl-prolyl cis-trans isomerase activity"/>
    <property type="evidence" value="ECO:0007669"/>
    <property type="project" value="UniProtKB-KW"/>
</dbReference>
<dbReference type="CDD" id="cd01926">
    <property type="entry name" value="cyclophilin_ABH_like"/>
    <property type="match status" value="1"/>
</dbReference>
<evidence type="ECO:0000313" key="10">
    <source>
        <dbReference type="RefSeq" id="XP_020095178.1"/>
    </source>
</evidence>
<feature type="compositionally biased region" description="Basic residues" evidence="6">
    <location>
        <begin position="553"/>
        <end position="568"/>
    </location>
</feature>
<dbReference type="PANTHER" id="PTHR11071">
    <property type="entry name" value="PEPTIDYL-PROLYL CIS-TRANS ISOMERASE"/>
    <property type="match status" value="1"/>
</dbReference>
<reference evidence="8" key="1">
    <citation type="journal article" date="2015" name="Nat. Genet.">
        <title>The pineapple genome and the evolution of CAM photosynthesis.</title>
        <authorList>
            <person name="Ming R."/>
            <person name="VanBuren R."/>
            <person name="Wai C.M."/>
            <person name="Tang H."/>
            <person name="Schatz M.C."/>
            <person name="Bowers J.E."/>
            <person name="Lyons E."/>
            <person name="Wang M.L."/>
            <person name="Chen J."/>
            <person name="Biggers E."/>
            <person name="Zhang J."/>
            <person name="Huang L."/>
            <person name="Zhang L."/>
            <person name="Miao W."/>
            <person name="Zhang J."/>
            <person name="Ye Z."/>
            <person name="Miao C."/>
            <person name="Lin Z."/>
            <person name="Wang H."/>
            <person name="Zhou H."/>
            <person name="Yim W.C."/>
            <person name="Priest H.D."/>
            <person name="Zheng C."/>
            <person name="Woodhouse M."/>
            <person name="Edger P.P."/>
            <person name="Guyot R."/>
            <person name="Guo H.B."/>
            <person name="Guo H."/>
            <person name="Zheng G."/>
            <person name="Singh R."/>
            <person name="Sharma A."/>
            <person name="Min X."/>
            <person name="Zheng Y."/>
            <person name="Lee H."/>
            <person name="Gurtowski J."/>
            <person name="Sedlazeck F.J."/>
            <person name="Harkess A."/>
            <person name="McKain M.R."/>
            <person name="Liao Z."/>
            <person name="Fang J."/>
            <person name="Liu J."/>
            <person name="Zhang X."/>
            <person name="Zhang Q."/>
            <person name="Hu W."/>
            <person name="Qin Y."/>
            <person name="Wang K."/>
            <person name="Chen L.Y."/>
            <person name="Shirley N."/>
            <person name="Lin Y.R."/>
            <person name="Liu L.Y."/>
            <person name="Hernandez A.G."/>
            <person name="Wright C.L."/>
            <person name="Bulone V."/>
            <person name="Tuskan G.A."/>
            <person name="Heath K."/>
            <person name="Zee F."/>
            <person name="Moore P.H."/>
            <person name="Sunkar R."/>
            <person name="Leebens-Mack J.H."/>
            <person name="Mockler T."/>
            <person name="Bennetzen J.L."/>
            <person name="Freeling M."/>
            <person name="Sankoff D."/>
            <person name="Paterson A.H."/>
            <person name="Zhu X."/>
            <person name="Yang X."/>
            <person name="Smith J.A."/>
            <person name="Cushman J.C."/>
            <person name="Paull R.E."/>
            <person name="Yu Q."/>
        </authorList>
    </citation>
    <scope>NUCLEOTIDE SEQUENCE [LARGE SCALE GENOMIC DNA]</scope>
    <source>
        <strain evidence="8">cv. F153</strain>
    </source>
</reference>
<gene>
    <name evidence="9 10" type="primary">LOC109714868</name>
</gene>
<dbReference type="PROSITE" id="PS50072">
    <property type="entry name" value="CSA_PPIASE_2"/>
    <property type="match status" value="1"/>
</dbReference>
<feature type="compositionally biased region" description="Low complexity" evidence="6">
    <location>
        <begin position="227"/>
        <end position="243"/>
    </location>
</feature>
<dbReference type="GO" id="GO:0005737">
    <property type="term" value="C:cytoplasm"/>
    <property type="evidence" value="ECO:0007669"/>
    <property type="project" value="TreeGrafter"/>
</dbReference>
<organism evidence="9">
    <name type="scientific">Ananas comosus</name>
    <name type="common">Pineapple</name>
    <name type="synonym">Ananas ananas</name>
    <dbReference type="NCBI Taxonomy" id="4615"/>
    <lineage>
        <taxon>Eukaryota</taxon>
        <taxon>Viridiplantae</taxon>
        <taxon>Streptophyta</taxon>
        <taxon>Embryophyta</taxon>
        <taxon>Tracheophyta</taxon>
        <taxon>Spermatophyta</taxon>
        <taxon>Magnoliopsida</taxon>
        <taxon>Liliopsida</taxon>
        <taxon>Poales</taxon>
        <taxon>Bromeliaceae</taxon>
        <taxon>Bromelioideae</taxon>
        <taxon>Ananas</taxon>
    </lineage>
</organism>
<accession>A0A6P5FHV2</accession>
<dbReference type="RefSeq" id="XP_020095178.1">
    <property type="nucleotide sequence ID" value="XM_020239589.1"/>
</dbReference>
<dbReference type="GO" id="GO:0006457">
    <property type="term" value="P:protein folding"/>
    <property type="evidence" value="ECO:0007669"/>
    <property type="project" value="InterPro"/>
</dbReference>
<dbReference type="PRINTS" id="PR00153">
    <property type="entry name" value="CSAPPISMRASE"/>
</dbReference>
<dbReference type="Pfam" id="PF00160">
    <property type="entry name" value="Pro_isomerase"/>
    <property type="match status" value="1"/>
</dbReference>
<dbReference type="InterPro" id="IPR002130">
    <property type="entry name" value="Cyclophilin-type_PPIase_dom"/>
</dbReference>
<feature type="compositionally biased region" description="Basic and acidic residues" evidence="6">
    <location>
        <begin position="322"/>
        <end position="333"/>
    </location>
</feature>
<evidence type="ECO:0000313" key="9">
    <source>
        <dbReference type="RefSeq" id="XP_020095177.1"/>
    </source>
</evidence>
<dbReference type="Gene3D" id="2.40.100.10">
    <property type="entry name" value="Cyclophilin-like"/>
    <property type="match status" value="1"/>
</dbReference>
<evidence type="ECO:0000256" key="5">
    <source>
        <dbReference type="ARBA" id="ARBA00023235"/>
    </source>
</evidence>
<dbReference type="SUPFAM" id="SSF50891">
    <property type="entry name" value="Cyclophilin-like"/>
    <property type="match status" value="1"/>
</dbReference>
<comment type="similarity">
    <text evidence="2">Belongs to the cyclophilin-type PPIase family.</text>
</comment>
<feature type="domain" description="PPIase cyclophilin-type" evidence="7">
    <location>
        <begin position="10"/>
        <end position="174"/>
    </location>
</feature>
<dbReference type="InterPro" id="IPR029000">
    <property type="entry name" value="Cyclophilin-like_dom_sf"/>
</dbReference>
<sequence>MAKKLNPLVFLDISIDGGRAERITFELFSDIVPKTAENFRALCTGEKGIGASTQKPLHFKGSNFHRIIQGFVAQGGDFSKGDGSGGESIYGGKFPDENFKLKHDGPGVLSMANSGPNTNGSQFFITFRGTPHLDGKHVVFGKVVSGMALLTKLEAQGSDTGKPLCLVKIVDCGEVSGSKTQISRGTEKAEKKLNRSKGNSDDDERVRGKRDVTDKKKKKRRYKSSDSHSSYSSDSESYSSESNSDSDSDSDSSSETSSSSDRRHKRRKKTSKKDKKRKRGRRRDKRPSRHNRRSKRKSKWSSESSSDSESGSTRSSSPDSGEADRPTKGRDKSTSPVLEKVAAMEEPKKDEKRTTEATELNEGKFLQKVGHARENNNGLEARSDEAANQRSDSEDKSSKFREGPSGSSRRSPVRAAANENKIRRMDGHSRSPSRIPLNKASEPALNRERDLRKSPSPDGHPKRVRKGRGFTQQYAFVRKYRTPSPERLPFRSRNYTGRYEREGYRNSYGRYRNYSERSPARRYYGASRVSRGGSPTRYRRGRSRSISTSPMGRRGRGRDRSPSPRRSRSPRDYRRPAISERLQSRLDTQDIKRPSKERSRSRSKSRGSSASRSPIRGSVKRENTRNRRSRSSSRSSSPAGNAGLVSYGDGSPNG</sequence>
<evidence type="ECO:0000256" key="1">
    <source>
        <dbReference type="ARBA" id="ARBA00000971"/>
    </source>
</evidence>
<evidence type="ECO:0000259" key="7">
    <source>
        <dbReference type="PROSITE" id="PS50072"/>
    </source>
</evidence>
<keyword evidence="4" id="KW-0697">Rotamase</keyword>
<feature type="compositionally biased region" description="Low complexity" evidence="6">
    <location>
        <begin position="301"/>
        <end position="320"/>
    </location>
</feature>
<feature type="compositionally biased region" description="Basic and acidic residues" evidence="6">
    <location>
        <begin position="342"/>
        <end position="356"/>
    </location>
</feature>
<dbReference type="AlphaFoldDB" id="A0A6P5FHV2"/>
<dbReference type="PANTHER" id="PTHR11071:SF561">
    <property type="entry name" value="PEPTIDYL-PROLYL CIS-TRANS ISOMERASE D-RELATED"/>
    <property type="match status" value="1"/>
</dbReference>